<dbReference type="SUPFAM" id="SSF48452">
    <property type="entry name" value="TPR-like"/>
    <property type="match status" value="1"/>
</dbReference>
<dbReference type="PANTHER" id="PTHR16305:SF35">
    <property type="entry name" value="TRANSCRIPTIONAL ACTIVATOR DOMAIN"/>
    <property type="match status" value="1"/>
</dbReference>
<dbReference type="Pfam" id="PF13191">
    <property type="entry name" value="AAA_16"/>
    <property type="match status" value="1"/>
</dbReference>
<evidence type="ECO:0000313" key="4">
    <source>
        <dbReference type="EMBL" id="MBZ5741196.1"/>
    </source>
</evidence>
<dbReference type="PRINTS" id="PR00038">
    <property type="entry name" value="HTHLUXR"/>
</dbReference>
<dbReference type="RefSeq" id="WP_224125495.1">
    <property type="nucleotide sequence ID" value="NZ_JAIQZJ010000026.1"/>
</dbReference>
<dbReference type="EMBL" id="JAIQZJ010000026">
    <property type="protein sequence ID" value="MBZ5741196.1"/>
    <property type="molecule type" value="Genomic_DNA"/>
</dbReference>
<dbReference type="SUPFAM" id="SSF52540">
    <property type="entry name" value="P-loop containing nucleoside triphosphate hydrolases"/>
    <property type="match status" value="1"/>
</dbReference>
<feature type="domain" description="HTH luxR-type" evidence="3">
    <location>
        <begin position="775"/>
        <end position="840"/>
    </location>
</feature>
<keyword evidence="5" id="KW-1185">Reference proteome</keyword>
<organism evidence="4 5">
    <name type="scientific">Nocardioides mangrovi</name>
    <dbReference type="NCBI Taxonomy" id="2874580"/>
    <lineage>
        <taxon>Bacteria</taxon>
        <taxon>Bacillati</taxon>
        <taxon>Actinomycetota</taxon>
        <taxon>Actinomycetes</taxon>
        <taxon>Propionibacteriales</taxon>
        <taxon>Nocardioidaceae</taxon>
        <taxon>Nocardioides</taxon>
    </lineage>
</organism>
<evidence type="ECO:0000256" key="2">
    <source>
        <dbReference type="ARBA" id="ARBA00022840"/>
    </source>
</evidence>
<dbReference type="Gene3D" id="1.10.10.10">
    <property type="entry name" value="Winged helix-like DNA-binding domain superfamily/Winged helix DNA-binding domain"/>
    <property type="match status" value="1"/>
</dbReference>
<dbReference type="PROSITE" id="PS00622">
    <property type="entry name" value="HTH_LUXR_1"/>
    <property type="match status" value="1"/>
</dbReference>
<dbReference type="InterPro" id="IPR041664">
    <property type="entry name" value="AAA_16"/>
</dbReference>
<evidence type="ECO:0000313" key="5">
    <source>
        <dbReference type="Proteomes" id="UP000780875"/>
    </source>
</evidence>
<evidence type="ECO:0000259" key="3">
    <source>
        <dbReference type="PROSITE" id="PS50043"/>
    </source>
</evidence>
<dbReference type="InterPro" id="IPR011990">
    <property type="entry name" value="TPR-like_helical_dom_sf"/>
</dbReference>
<dbReference type="CDD" id="cd06170">
    <property type="entry name" value="LuxR_C_like"/>
    <property type="match status" value="1"/>
</dbReference>
<dbReference type="InterPro" id="IPR016032">
    <property type="entry name" value="Sig_transdc_resp-reg_C-effctor"/>
</dbReference>
<reference evidence="4 5" key="1">
    <citation type="submission" date="2021-09" db="EMBL/GenBank/DDBJ databases">
        <title>Whole genome sequence of Nocardioides sp. GBK3QG-3.</title>
        <authorList>
            <person name="Tuo L."/>
        </authorList>
    </citation>
    <scope>NUCLEOTIDE SEQUENCE [LARGE SCALE GENOMIC DNA]</scope>
    <source>
        <strain evidence="4 5">GBK3QG-3</strain>
    </source>
</reference>
<sequence length="844" mass="90085">MELLERASALTALREYAAEAATGSGRLVLVAGEAGVGKSTLVDALRAQLDDARWYTGACDGQFVPRPLGPFLEIAAALGSSTTPSEHRDDLFARVLADLRAATADGLVVVSVEDVHWADEATLDLLRYLARRIGHDALLVIATYRDEALAPGEPLRVALGDLVTQRTTRRLDLPSLTADAVRRLAVDAGVDPDRLHRLTGGNPFLVTEVLQAGADVPASVRDVVLARLAALDPAAREALEVAAVLGSRFAHAELVSATGVSTAGLDQLLGCGILVDDCPGRLRFRHEIARLAIETSLADHRRRPAHAAVLATLADSGCDDEARLAHHAEAAGDPVAVLRHAVPAAHRAAALGAHREAAAQYARALRHGDSLGSRERAELLDALGHEDTFVDRWEEAAWARTEALELWREAGDPLREGATLSWLSSVRWRLCQGRASSDAAAAAVAVLEPLGPTPELAWAYLMQAGDLDDDRELGDRLALAAEISAETGALDALVTARVWLAQRAAGAGADWEPLMRAALELAVAERLEKQVATVYASAYELFEVERRYARGEQWYADGLAYSDERDITTYSTCLRGRRSLALLDLGRWTEAEELAELVLATPASPANHLTSLTSLGLLRARQGDDDAVKLLDCALDAADDLDDPPYVVLVRLARAEARWLADDLDGASAELAAARARVHDRLPWEDAEVARWEDRLAGPAPEPAVALPHDAAGWDALGCGYDAALALVDAGDEASLREALTRFDDLGADAAAALVRRRMRSAGVRSIPAGPRPTTREHPLGLTQRQHDVLELVAEGLTNAEIAARLYISAKTVDHHVSAVLGKLGVASRVEASAAAERLGLLSA</sequence>
<keyword evidence="2" id="KW-0067">ATP-binding</keyword>
<protein>
    <submittedName>
        <fullName evidence="4">LuxR C-terminal-related transcriptional regulator</fullName>
    </submittedName>
</protein>
<proteinExistence type="predicted"/>
<comment type="caution">
    <text evidence="4">The sequence shown here is derived from an EMBL/GenBank/DDBJ whole genome shotgun (WGS) entry which is preliminary data.</text>
</comment>
<accession>A0ABS7UJM5</accession>
<keyword evidence="1" id="KW-0547">Nucleotide-binding</keyword>
<dbReference type="Pfam" id="PF00196">
    <property type="entry name" value="GerE"/>
    <property type="match status" value="1"/>
</dbReference>
<dbReference type="InterPro" id="IPR000792">
    <property type="entry name" value="Tscrpt_reg_LuxR_C"/>
</dbReference>
<name>A0ABS7UJM5_9ACTN</name>
<gene>
    <name evidence="4" type="ORF">K8U61_23755</name>
</gene>
<dbReference type="SMART" id="SM00421">
    <property type="entry name" value="HTH_LUXR"/>
    <property type="match status" value="1"/>
</dbReference>
<dbReference type="PROSITE" id="PS50043">
    <property type="entry name" value="HTH_LUXR_2"/>
    <property type="match status" value="1"/>
</dbReference>
<dbReference type="PANTHER" id="PTHR16305">
    <property type="entry name" value="TESTICULAR SOLUBLE ADENYLYL CYCLASE"/>
    <property type="match status" value="1"/>
</dbReference>
<evidence type="ECO:0000256" key="1">
    <source>
        <dbReference type="ARBA" id="ARBA00022741"/>
    </source>
</evidence>
<dbReference type="SUPFAM" id="SSF46894">
    <property type="entry name" value="C-terminal effector domain of the bipartite response regulators"/>
    <property type="match status" value="1"/>
</dbReference>
<dbReference type="InterPro" id="IPR036388">
    <property type="entry name" value="WH-like_DNA-bd_sf"/>
</dbReference>
<dbReference type="Proteomes" id="UP000780875">
    <property type="component" value="Unassembled WGS sequence"/>
</dbReference>
<dbReference type="InterPro" id="IPR027417">
    <property type="entry name" value="P-loop_NTPase"/>
</dbReference>